<evidence type="ECO:0000313" key="8">
    <source>
        <dbReference type="Proteomes" id="UP000778523"/>
    </source>
</evidence>
<comment type="caution">
    <text evidence="7">The sequence shown here is derived from an EMBL/GenBank/DDBJ whole genome shotgun (WGS) entry which is preliminary data.</text>
</comment>
<dbReference type="InterPro" id="IPR036388">
    <property type="entry name" value="WH-like_DNA-bd_sf"/>
</dbReference>
<dbReference type="InterPro" id="IPR004839">
    <property type="entry name" value="Aminotransferase_I/II_large"/>
</dbReference>
<dbReference type="InterPro" id="IPR015424">
    <property type="entry name" value="PyrdxlP-dep_Trfase"/>
</dbReference>
<dbReference type="InterPro" id="IPR015421">
    <property type="entry name" value="PyrdxlP-dep_Trfase_major"/>
</dbReference>
<dbReference type="Pfam" id="PF00155">
    <property type="entry name" value="Aminotran_1_2"/>
    <property type="match status" value="1"/>
</dbReference>
<evidence type="ECO:0000256" key="2">
    <source>
        <dbReference type="ARBA" id="ARBA00022898"/>
    </source>
</evidence>
<keyword evidence="7" id="KW-0808">Transferase</keyword>
<name>A0ABX2IBV3_9RHOO</name>
<feature type="domain" description="HTH gntR-type" evidence="6">
    <location>
        <begin position="11"/>
        <end position="79"/>
    </location>
</feature>
<evidence type="ECO:0000313" key="7">
    <source>
        <dbReference type="EMBL" id="NSL53826.1"/>
    </source>
</evidence>
<dbReference type="CDD" id="cd00609">
    <property type="entry name" value="AAT_like"/>
    <property type="match status" value="1"/>
</dbReference>
<dbReference type="InterPro" id="IPR036390">
    <property type="entry name" value="WH_DNA-bd_sf"/>
</dbReference>
<dbReference type="Gene3D" id="3.90.1150.10">
    <property type="entry name" value="Aspartate Aminotransferase, domain 1"/>
    <property type="match status" value="1"/>
</dbReference>
<dbReference type="Gene3D" id="3.40.640.10">
    <property type="entry name" value="Type I PLP-dependent aspartate aminotransferase-like (Major domain)"/>
    <property type="match status" value="1"/>
</dbReference>
<dbReference type="Gene3D" id="1.10.10.10">
    <property type="entry name" value="Winged helix-like DNA-binding domain superfamily/Winged helix DNA-binding domain"/>
    <property type="match status" value="1"/>
</dbReference>
<sequence length="485" mass="53254">MDIATHTPEASPLYLQLAGHYLGAIDAGALKPGDRMPSVRALTKLHQVSLSTALQACRHLEEKGWLEARARSGYYVCRPRRLALQPSSEPAIPATIDAAQFLGIHERVSDFLARCEQHSLRLNLAQAFGSPDAYPAAALKSAATRALRLHPDVLVNPTPWHGEQGFRTVLARRALESGMRLTADDIVVTHGCTEAMNLALRAVTQSGDTVAVESPCYFGLLQIIQSLGLRSIEIPTSPQTGMSVEALELALQTQPIKAVVVIPNFQNPLGSVMPDEKKAAMVALCAQYGVALIEDDTYAALGDEDQPLRALKSWDEDGGVIHCASLHKTLAPGMRLGWISGGRWHARVKMLKYAQSRPNDTFLQLTASEFMASPAFDRHLNRLRRLLRARRSAVAEAIATHFPAETRLAMPQGGMLLWVQLPVLRDPRAVFDTALREGIRYAPGWIFSNSDRYDNYLRINCGIPFTPEVEAAIRRLAVIVEEGRA</sequence>
<organism evidence="7 8">
    <name type="scientific">Uliginosibacterium aquaticum</name>
    <dbReference type="NCBI Taxonomy" id="2731212"/>
    <lineage>
        <taxon>Bacteria</taxon>
        <taxon>Pseudomonadati</taxon>
        <taxon>Pseudomonadota</taxon>
        <taxon>Betaproteobacteria</taxon>
        <taxon>Rhodocyclales</taxon>
        <taxon>Zoogloeaceae</taxon>
        <taxon>Uliginosibacterium</taxon>
    </lineage>
</organism>
<dbReference type="PROSITE" id="PS50949">
    <property type="entry name" value="HTH_GNTR"/>
    <property type="match status" value="1"/>
</dbReference>
<evidence type="ECO:0000256" key="4">
    <source>
        <dbReference type="ARBA" id="ARBA00023125"/>
    </source>
</evidence>
<proteinExistence type="inferred from homology"/>
<dbReference type="InterPro" id="IPR051446">
    <property type="entry name" value="HTH_trans_reg/aminotransferase"/>
</dbReference>
<dbReference type="PANTHER" id="PTHR46577:SF2">
    <property type="entry name" value="TRANSCRIPTIONAL REGULATORY PROTEIN"/>
    <property type="match status" value="1"/>
</dbReference>
<dbReference type="PANTHER" id="PTHR46577">
    <property type="entry name" value="HTH-TYPE TRANSCRIPTIONAL REGULATORY PROTEIN GABR"/>
    <property type="match status" value="1"/>
</dbReference>
<dbReference type="CDD" id="cd07377">
    <property type="entry name" value="WHTH_GntR"/>
    <property type="match status" value="1"/>
</dbReference>
<keyword evidence="5" id="KW-0804">Transcription</keyword>
<dbReference type="GO" id="GO:0008483">
    <property type="term" value="F:transaminase activity"/>
    <property type="evidence" value="ECO:0007669"/>
    <property type="project" value="UniProtKB-KW"/>
</dbReference>
<evidence type="ECO:0000256" key="5">
    <source>
        <dbReference type="ARBA" id="ARBA00023163"/>
    </source>
</evidence>
<gene>
    <name evidence="7" type="ORF">HJ583_002190</name>
</gene>
<keyword evidence="7" id="KW-0032">Aminotransferase</keyword>
<dbReference type="SUPFAM" id="SSF53383">
    <property type="entry name" value="PLP-dependent transferases"/>
    <property type="match status" value="1"/>
</dbReference>
<keyword evidence="8" id="KW-1185">Reference proteome</keyword>
<evidence type="ECO:0000259" key="6">
    <source>
        <dbReference type="PROSITE" id="PS50949"/>
    </source>
</evidence>
<accession>A0ABX2IBV3</accession>
<dbReference type="EMBL" id="JABCSC020000001">
    <property type="protein sequence ID" value="NSL53826.1"/>
    <property type="molecule type" value="Genomic_DNA"/>
</dbReference>
<keyword evidence="3" id="KW-0805">Transcription regulation</keyword>
<evidence type="ECO:0000256" key="3">
    <source>
        <dbReference type="ARBA" id="ARBA00023015"/>
    </source>
</evidence>
<dbReference type="RefSeq" id="WP_170020134.1">
    <property type="nucleotide sequence ID" value="NZ_JABCSC020000001.1"/>
</dbReference>
<comment type="similarity">
    <text evidence="1">In the C-terminal section; belongs to the class-I pyridoxal-phosphate-dependent aminotransferase family.</text>
</comment>
<dbReference type="Proteomes" id="UP000778523">
    <property type="component" value="Unassembled WGS sequence"/>
</dbReference>
<dbReference type="SMART" id="SM00345">
    <property type="entry name" value="HTH_GNTR"/>
    <property type="match status" value="1"/>
</dbReference>
<dbReference type="SUPFAM" id="SSF46785">
    <property type="entry name" value="Winged helix' DNA-binding domain"/>
    <property type="match status" value="1"/>
</dbReference>
<reference evidence="7 8" key="1">
    <citation type="submission" date="2020-06" db="EMBL/GenBank/DDBJ databases">
        <title>Draft genome of Uliginosibacterium sp. IMCC34675.</title>
        <authorList>
            <person name="Song J."/>
        </authorList>
    </citation>
    <scope>NUCLEOTIDE SEQUENCE [LARGE SCALE GENOMIC DNA]</scope>
    <source>
        <strain evidence="7 8">IMCC34675</strain>
    </source>
</reference>
<protein>
    <submittedName>
        <fullName evidence="7">PLP-dependent aminotransferase family protein</fullName>
    </submittedName>
</protein>
<dbReference type="Pfam" id="PF00392">
    <property type="entry name" value="GntR"/>
    <property type="match status" value="1"/>
</dbReference>
<dbReference type="InterPro" id="IPR000524">
    <property type="entry name" value="Tscrpt_reg_HTH_GntR"/>
</dbReference>
<dbReference type="InterPro" id="IPR015422">
    <property type="entry name" value="PyrdxlP-dep_Trfase_small"/>
</dbReference>
<keyword evidence="2" id="KW-0663">Pyridoxal phosphate</keyword>
<keyword evidence="4" id="KW-0238">DNA-binding</keyword>
<evidence type="ECO:0000256" key="1">
    <source>
        <dbReference type="ARBA" id="ARBA00005384"/>
    </source>
</evidence>